<dbReference type="PANTHER" id="PTHR13707:SF23">
    <property type="entry name" value="SUCCINYL-COA:3-KETOACID-COENZYME A TRANSFERASE"/>
    <property type="match status" value="1"/>
</dbReference>
<protein>
    <recommendedName>
        <fullName evidence="3">Succinyl-CoA:3-ketoacid-coenzyme A transferase</fullName>
        <ecNumber evidence="3">2.8.3.5</ecNumber>
    </recommendedName>
</protein>
<dbReference type="InterPro" id="IPR037171">
    <property type="entry name" value="NagB/RpiA_transferase-like"/>
</dbReference>
<evidence type="ECO:0000256" key="1">
    <source>
        <dbReference type="ARBA" id="ARBA00007154"/>
    </source>
</evidence>
<dbReference type="GO" id="GO:0008260">
    <property type="term" value="F:succinyl-CoA:3-oxo-acid CoA-transferase activity"/>
    <property type="evidence" value="ECO:0007669"/>
    <property type="project" value="UniProtKB-EC"/>
</dbReference>
<dbReference type="SMART" id="SM00882">
    <property type="entry name" value="CoA_trans"/>
    <property type="match status" value="2"/>
</dbReference>
<dbReference type="Proteomes" id="UP000292447">
    <property type="component" value="Chromosome II"/>
</dbReference>
<dbReference type="InterPro" id="IPR004164">
    <property type="entry name" value="CoA_transf_AS"/>
</dbReference>
<dbReference type="GO" id="GO:0046952">
    <property type="term" value="P:ketone body catabolic process"/>
    <property type="evidence" value="ECO:0007669"/>
    <property type="project" value="InterPro"/>
</dbReference>
<keyword evidence="6" id="KW-1185">Reference proteome</keyword>
<dbReference type="STRING" id="2163413.A0A4V1ADU6"/>
<dbReference type="NCBIfam" id="TIGR02428">
    <property type="entry name" value="pcaJ_scoB_fam"/>
    <property type="match status" value="1"/>
</dbReference>
<keyword evidence="2 3" id="KW-0808">Transferase</keyword>
<dbReference type="SUPFAM" id="SSF100950">
    <property type="entry name" value="NagB/RpiA/CoA transferase-like"/>
    <property type="match status" value="2"/>
</dbReference>
<dbReference type="InterPro" id="IPR004165">
    <property type="entry name" value="CoA_trans_fam_I"/>
</dbReference>
<dbReference type="EMBL" id="CP034457">
    <property type="protein sequence ID" value="QBM86943.1"/>
    <property type="molecule type" value="Genomic_DNA"/>
</dbReference>
<accession>A0A4V1ADU6</accession>
<dbReference type="AlphaFoldDB" id="A0A4V1ADU6"/>
<dbReference type="PIRSF" id="PIRSF000858">
    <property type="entry name" value="SCOT-t"/>
    <property type="match status" value="1"/>
</dbReference>
<evidence type="ECO:0000256" key="2">
    <source>
        <dbReference type="ARBA" id="ARBA00022679"/>
    </source>
</evidence>
<evidence type="ECO:0000256" key="3">
    <source>
        <dbReference type="PIRNR" id="PIRNR000858"/>
    </source>
</evidence>
<dbReference type="InterPro" id="IPR012791">
    <property type="entry name" value="3-oxoacid_CoA-transf_B"/>
</dbReference>
<dbReference type="Pfam" id="PF01144">
    <property type="entry name" value="CoA_trans"/>
    <property type="match status" value="2"/>
</dbReference>
<feature type="active site" description="5-glutamyl coenzyme A thioester intermediate" evidence="4">
    <location>
        <position position="343"/>
    </location>
</feature>
<keyword evidence="3" id="KW-0496">Mitochondrion</keyword>
<comment type="similarity">
    <text evidence="1 3">Belongs to the 3-oxoacid CoA-transferase family.</text>
</comment>
<evidence type="ECO:0000313" key="5">
    <source>
        <dbReference type="EMBL" id="QBM86943.1"/>
    </source>
</evidence>
<evidence type="ECO:0000256" key="4">
    <source>
        <dbReference type="PIRSR" id="PIRSR000858-1"/>
    </source>
</evidence>
<dbReference type="InterPro" id="IPR014388">
    <property type="entry name" value="3-oxoacid_CoA-transferase"/>
</dbReference>
<organism evidence="5 6">
    <name type="scientific">Metschnikowia aff. pulcherrima</name>
    <dbReference type="NCBI Taxonomy" id="2163413"/>
    <lineage>
        <taxon>Eukaryota</taxon>
        <taxon>Fungi</taxon>
        <taxon>Dikarya</taxon>
        <taxon>Ascomycota</taxon>
        <taxon>Saccharomycotina</taxon>
        <taxon>Pichiomycetes</taxon>
        <taxon>Metschnikowiaceae</taxon>
        <taxon>Metschnikowia</taxon>
    </lineage>
</organism>
<sequence>MKYTNPEMPKLILNSSRAARAAFTRFLTTGKPKSKVVTSIDDALKGIESNSILLSGGFGLSGVPDTLINGLKERSDIQNLTAVSNNAGLDGRGLSQLLVTGQITKMVLSYIGGNRTFEKLYLSGKIDLELTPQGSLAERVRAGAAGIPAFYTPTGVGTWLEEGKLPVRYNEDGTVLKTTEPREVREFNGRKFLLEKSICGDVAFVKAYKADKLGNCWFRGAARNFNSTFGRNAKLTIVEAEHIVEPGDILPEDVHLPSVYVNRVIQSTTPKDIEILKFSEDQENVQSTLEREPTSEAELKRQKIVKRASQEFVDGTFANLGIGMPTLAPNFLPENINVTLQSENGILGLGPYPTKGKEDADLINAGKETVTLATGASLFGSDESFAMIRGGKIDLAILGGLQVSAKGDLANWGLPGRVKGMGGAMDLVSNPQKTRVVVVMEHVDKKGRAKILEECAFPLTGRRCVSRLITDLAVFDVVDEKLVLIEYDPASTIEEIRAKTEAKFEVSPDLKPIVI</sequence>
<comment type="function">
    <text evidence="3">Key enzyme for ketone body catabolism. Transfers the CoA moiety from succinate to acetoacetate. Formation of the enzyme-CoA intermediate proceeds via an unstable anhydride species formed between the carboxylate groups of the enzyme and substrate.</text>
</comment>
<dbReference type="FunFam" id="3.40.1080.10:FF:000001">
    <property type="entry name" value="Succinyl-coa:3-ketoacid-coenzyme a transferase subunit b"/>
    <property type="match status" value="1"/>
</dbReference>
<comment type="catalytic activity">
    <reaction evidence="3">
        <text>a 3-oxo acid + succinyl-CoA = a 3-oxoacyl-CoA + succinate</text>
        <dbReference type="Rhea" id="RHEA:24564"/>
        <dbReference type="ChEBI" id="CHEBI:30031"/>
        <dbReference type="ChEBI" id="CHEBI:35973"/>
        <dbReference type="ChEBI" id="CHEBI:57292"/>
        <dbReference type="ChEBI" id="CHEBI:90726"/>
        <dbReference type="EC" id="2.8.3.5"/>
    </reaction>
</comment>
<gene>
    <name evidence="5" type="primary">MPUL0B01350</name>
    <name evidence="5" type="ORF">METSCH_B01350</name>
</gene>
<dbReference type="PROSITE" id="PS01274">
    <property type="entry name" value="COA_TRANSF_2"/>
    <property type="match status" value="1"/>
</dbReference>
<dbReference type="EC" id="2.8.3.5" evidence="3"/>
<proteinExistence type="inferred from homology"/>
<evidence type="ECO:0000313" key="6">
    <source>
        <dbReference type="Proteomes" id="UP000292447"/>
    </source>
</evidence>
<dbReference type="PANTHER" id="PTHR13707">
    <property type="entry name" value="KETOACID-COENZYME A TRANSFERASE"/>
    <property type="match status" value="1"/>
</dbReference>
<reference evidence="6" key="1">
    <citation type="submission" date="2019-03" db="EMBL/GenBank/DDBJ databases">
        <title>Snf2 controls pulcherriminic acid biosynthesis and connects pigmentation and antifungal activity of the yeast Metschnikowia pulcherrima.</title>
        <authorList>
            <person name="Gore-Lloyd D."/>
            <person name="Sumann I."/>
            <person name="Brachmann A.O."/>
            <person name="Schneeberger K."/>
            <person name="Ortiz-Merino R.A."/>
            <person name="Moreno-Beltran M."/>
            <person name="Schlaefli M."/>
            <person name="Kirner P."/>
            <person name="Santos Kron A."/>
            <person name="Wolfe K.H."/>
            <person name="Piel J."/>
            <person name="Ahrens C.H."/>
            <person name="Henk D."/>
            <person name="Freimoser F.M."/>
        </authorList>
    </citation>
    <scope>NUCLEOTIDE SEQUENCE [LARGE SCALE GENOMIC DNA]</scope>
    <source>
        <strain evidence="6">APC 1.2</strain>
    </source>
</reference>
<name>A0A4V1ADU6_9ASCO</name>
<dbReference type="UniPathway" id="UPA00929">
    <property type="reaction ID" value="UER00894"/>
</dbReference>
<comment type="pathway">
    <text evidence="3">Ketone metabolism; succinyl-CoA degradation; acetoacetyl-CoA from succinyl-CoA: step 1/1.</text>
</comment>
<dbReference type="Gene3D" id="3.40.1080.10">
    <property type="entry name" value="Glutaconate Coenzyme A-transferase"/>
    <property type="match status" value="2"/>
</dbReference>